<dbReference type="OrthoDB" id="9968271at2"/>
<reference evidence="2 3" key="1">
    <citation type="submission" date="2013-09" db="EMBL/GenBank/DDBJ databases">
        <title>Complete genome sequence of Spiroplasma mirum suckling mouse cataract agent.</title>
        <authorList>
            <person name="Landry C.A."/>
            <person name="Bastian F.O."/>
            <person name="Thune R.L."/>
        </authorList>
    </citation>
    <scope>NUCLEOTIDE SEQUENCE [LARGE SCALE GENOMIC DNA]</scope>
    <source>
        <strain evidence="2 3">SMCA</strain>
    </source>
</reference>
<keyword evidence="3" id="KW-1185">Reference proteome</keyword>
<dbReference type="AlphaFoldDB" id="W0GPC8"/>
<organism evidence="2 3">
    <name type="scientific">Spiroplasma mirum ATCC 29335</name>
    <dbReference type="NCBI Taxonomy" id="838561"/>
    <lineage>
        <taxon>Bacteria</taxon>
        <taxon>Bacillati</taxon>
        <taxon>Mycoplasmatota</taxon>
        <taxon>Mollicutes</taxon>
        <taxon>Entomoplasmatales</taxon>
        <taxon>Spiroplasmataceae</taxon>
        <taxon>Spiroplasma</taxon>
    </lineage>
</organism>
<dbReference type="PATRIC" id="fig|838561.3.peg.582"/>
<proteinExistence type="predicted"/>
<evidence type="ECO:0000256" key="1">
    <source>
        <dbReference type="SAM" id="SignalP"/>
    </source>
</evidence>
<dbReference type="KEGG" id="smir:SMM_0504"/>
<dbReference type="Proteomes" id="UP000019260">
    <property type="component" value="Chromosome"/>
</dbReference>
<dbReference type="EMBL" id="CP006720">
    <property type="protein sequence ID" value="AHI57941.1"/>
    <property type="molecule type" value="Genomic_DNA"/>
</dbReference>
<sequence length="218" mass="24866">MKKIINLLMSLIISGVMTVSSTFKNQHHSHDHNSLKAFNQHLTKLGKFTFNKTKISDSKVVTYEIGNNKDLYYLDLTNPTNPISKLLFKNLGIGMYEFVLPNDNILIGYQIGVFPSALQYFDLTDVNHPIIKNLNFTNHHQPVLTPLKIKMNNINEINNILPLTNNTFIISDLDNNMWYLKINNSQPELSALHLKGLSLLSNSFIAINNHSMFFCSTK</sequence>
<gene>
    <name evidence="2" type="ORF">P344_02985</name>
</gene>
<dbReference type="RefSeq" id="WP_025317295.1">
    <property type="nucleotide sequence ID" value="NZ_CP002082.1"/>
</dbReference>
<dbReference type="KEGG" id="smia:P344_02985"/>
<evidence type="ECO:0000313" key="3">
    <source>
        <dbReference type="Proteomes" id="UP000019260"/>
    </source>
</evidence>
<dbReference type="STRING" id="838561.P344_02985"/>
<evidence type="ECO:0000313" key="2">
    <source>
        <dbReference type="EMBL" id="AHI57941.1"/>
    </source>
</evidence>
<accession>W0GPC8</accession>
<dbReference type="HOGENOM" id="CLU_1266233_0_0_14"/>
<protein>
    <submittedName>
        <fullName evidence="2">Uncharacterized protein</fullName>
    </submittedName>
</protein>
<name>W0GPC8_9MOLU</name>
<feature type="signal peptide" evidence="1">
    <location>
        <begin position="1"/>
        <end position="18"/>
    </location>
</feature>
<keyword evidence="1" id="KW-0732">Signal</keyword>
<feature type="chain" id="PRO_5009977252" evidence="1">
    <location>
        <begin position="19"/>
        <end position="218"/>
    </location>
</feature>